<proteinExistence type="predicted"/>
<evidence type="ECO:0000256" key="4">
    <source>
        <dbReference type="ARBA" id="ARBA00023125"/>
    </source>
</evidence>
<evidence type="ECO:0000259" key="7">
    <source>
        <dbReference type="PROSITE" id="PS50048"/>
    </source>
</evidence>
<dbReference type="InterPro" id="IPR051430">
    <property type="entry name" value="Fungal_TF_Env_Response"/>
</dbReference>
<protein>
    <submittedName>
        <fullName evidence="8">C6 zinc finger domain-containing protein</fullName>
    </submittedName>
</protein>
<organism evidence="8 9">
    <name type="scientific">Fusarium denticulatum</name>
    <dbReference type="NCBI Taxonomy" id="48507"/>
    <lineage>
        <taxon>Eukaryota</taxon>
        <taxon>Fungi</taxon>
        <taxon>Dikarya</taxon>
        <taxon>Ascomycota</taxon>
        <taxon>Pezizomycotina</taxon>
        <taxon>Sordariomycetes</taxon>
        <taxon>Hypocreomycetidae</taxon>
        <taxon>Hypocreales</taxon>
        <taxon>Nectriaceae</taxon>
        <taxon>Fusarium</taxon>
        <taxon>Fusarium fujikuroi species complex</taxon>
    </lineage>
</organism>
<keyword evidence="6" id="KW-0539">Nucleus</keyword>
<evidence type="ECO:0000313" key="8">
    <source>
        <dbReference type="EMBL" id="KAF5686666.1"/>
    </source>
</evidence>
<keyword evidence="2" id="KW-0862">Zinc</keyword>
<dbReference type="PANTHER" id="PTHR31944">
    <property type="entry name" value="HEME-RESPONSIVE ZINC FINGER TRANSCRIPTION FACTOR HAP1"/>
    <property type="match status" value="1"/>
</dbReference>
<accession>A0A8H5UCG9</accession>
<dbReference type="GO" id="GO:0005634">
    <property type="term" value="C:nucleus"/>
    <property type="evidence" value="ECO:0007669"/>
    <property type="project" value="TreeGrafter"/>
</dbReference>
<evidence type="ECO:0000256" key="3">
    <source>
        <dbReference type="ARBA" id="ARBA00023015"/>
    </source>
</evidence>
<evidence type="ECO:0000256" key="6">
    <source>
        <dbReference type="ARBA" id="ARBA00023242"/>
    </source>
</evidence>
<dbReference type="Proteomes" id="UP000562682">
    <property type="component" value="Unassembled WGS sequence"/>
</dbReference>
<dbReference type="InterPro" id="IPR036864">
    <property type="entry name" value="Zn2-C6_fun-type_DNA-bd_sf"/>
</dbReference>
<dbReference type="SMART" id="SM00066">
    <property type="entry name" value="GAL4"/>
    <property type="match status" value="1"/>
</dbReference>
<evidence type="ECO:0000256" key="5">
    <source>
        <dbReference type="ARBA" id="ARBA00023163"/>
    </source>
</evidence>
<gene>
    <name evidence="8" type="ORF">FDENT_5667</name>
</gene>
<dbReference type="EMBL" id="JAAOAK010000142">
    <property type="protein sequence ID" value="KAF5686666.1"/>
    <property type="molecule type" value="Genomic_DNA"/>
</dbReference>
<keyword evidence="1" id="KW-0479">Metal-binding</keyword>
<dbReference type="PROSITE" id="PS00463">
    <property type="entry name" value="ZN2_CY6_FUNGAL_1"/>
    <property type="match status" value="1"/>
</dbReference>
<dbReference type="InterPro" id="IPR001138">
    <property type="entry name" value="Zn2Cys6_DnaBD"/>
</dbReference>
<evidence type="ECO:0000256" key="2">
    <source>
        <dbReference type="ARBA" id="ARBA00022833"/>
    </source>
</evidence>
<dbReference type="GO" id="GO:0000978">
    <property type="term" value="F:RNA polymerase II cis-regulatory region sequence-specific DNA binding"/>
    <property type="evidence" value="ECO:0007669"/>
    <property type="project" value="TreeGrafter"/>
</dbReference>
<evidence type="ECO:0000256" key="1">
    <source>
        <dbReference type="ARBA" id="ARBA00022723"/>
    </source>
</evidence>
<dbReference type="PANTHER" id="PTHR31944:SF131">
    <property type="entry name" value="HEME-RESPONSIVE ZINC FINGER TRANSCRIPTION FACTOR HAP1"/>
    <property type="match status" value="1"/>
</dbReference>
<dbReference type="CDD" id="cd12148">
    <property type="entry name" value="fungal_TF_MHR"/>
    <property type="match status" value="1"/>
</dbReference>
<keyword evidence="9" id="KW-1185">Reference proteome</keyword>
<keyword evidence="5" id="KW-0804">Transcription</keyword>
<keyword evidence="4" id="KW-0238">DNA-binding</keyword>
<comment type="caution">
    <text evidence="8">The sequence shown here is derived from an EMBL/GenBank/DDBJ whole genome shotgun (WGS) entry which is preliminary data.</text>
</comment>
<keyword evidence="3" id="KW-0805">Transcription regulation</keyword>
<evidence type="ECO:0000313" key="9">
    <source>
        <dbReference type="Proteomes" id="UP000562682"/>
    </source>
</evidence>
<dbReference type="CDD" id="cd00067">
    <property type="entry name" value="GAL4"/>
    <property type="match status" value="1"/>
</dbReference>
<dbReference type="GO" id="GO:0008270">
    <property type="term" value="F:zinc ion binding"/>
    <property type="evidence" value="ECO:0007669"/>
    <property type="project" value="InterPro"/>
</dbReference>
<dbReference type="SUPFAM" id="SSF57701">
    <property type="entry name" value="Zn2/Cys6 DNA-binding domain"/>
    <property type="match status" value="1"/>
</dbReference>
<feature type="domain" description="Zn(2)-C6 fungal-type" evidence="7">
    <location>
        <begin position="12"/>
        <end position="44"/>
    </location>
</feature>
<sequence>MTKPKRRREIRSCDTCRQKKWGCDRVRPACGRCNQAKRSGGCTWPDDSATPASTQNVIAEQTRAGGNPQPKEMKTGPEYAAESSTPTLMALAEKVAALEAVSGRLPSVTTNPPMHIVDSGGIRLKNCPSAQDPLQFIRGVSFRTKYNGSTHTSLIVASIPGFSSFLNEVGQEFPGLEDIRRKVHKMESQPGQMWSINWPPSGIMQALLPPKAISDRLVQAYLDSFDHIYHVLYLPAFRSQYGLLWNDPSSLPMDGKSVIIVLLVIAIAMCLTPTLRLLESCEQWFRYQSPRRDDLADFQMHFLFLLAKQLNGRRFKQTWANAGFVIRKFMCAGLHIEPTRASVDDPWHREIRRRLWACAAEFELQAVFEHGMPAMAWCSQSDMGPLSNIADQDLSLMTAILPPLEFTQASYLATAHLSLRFRHSLNTLLNDVQTRLSFDDVEDLTKRINDHLERIPQWVCHKAIVPRALLSINLHQYQLALHVRQIQLATTPIEKDFSCKILFNTAREMTRLHTGIPKGSGDPLELLSSDHIRIALSLCYSWACSDVQMEGLAVETEGKSALHISQQIAALIGNKFACYGGDQRQFWIATAGIAFIKARDRPTERRRFINEAVSAFSTAIGQWHALHAEEINSNSRETEVRDTDKAQSLPFDQDMDPSLFMDWSFDNLGADCLKTWDWL</sequence>
<dbReference type="AlphaFoldDB" id="A0A8H5UCG9"/>
<dbReference type="PROSITE" id="PS50048">
    <property type="entry name" value="ZN2_CY6_FUNGAL_2"/>
    <property type="match status" value="1"/>
</dbReference>
<dbReference type="Gene3D" id="4.10.240.10">
    <property type="entry name" value="Zn(2)-C6 fungal-type DNA-binding domain"/>
    <property type="match status" value="1"/>
</dbReference>
<reference evidence="8 9" key="1">
    <citation type="submission" date="2020-05" db="EMBL/GenBank/DDBJ databases">
        <title>Identification and distribution of gene clusters putatively required for synthesis of sphingolipid metabolism inhibitors in phylogenetically diverse species of the filamentous fungus Fusarium.</title>
        <authorList>
            <person name="Kim H.-S."/>
            <person name="Busman M."/>
            <person name="Brown D.W."/>
            <person name="Divon H."/>
            <person name="Uhlig S."/>
            <person name="Proctor R.H."/>
        </authorList>
    </citation>
    <scope>NUCLEOTIDE SEQUENCE [LARGE SCALE GENOMIC DNA]</scope>
    <source>
        <strain evidence="8 9">NRRL 25311</strain>
    </source>
</reference>
<dbReference type="Pfam" id="PF00172">
    <property type="entry name" value="Zn_clus"/>
    <property type="match status" value="1"/>
</dbReference>
<name>A0A8H5UCG9_9HYPO</name>
<dbReference type="GO" id="GO:0001228">
    <property type="term" value="F:DNA-binding transcription activator activity, RNA polymerase II-specific"/>
    <property type="evidence" value="ECO:0007669"/>
    <property type="project" value="TreeGrafter"/>
</dbReference>